<feature type="region of interest" description="Disordered" evidence="1">
    <location>
        <begin position="39"/>
        <end position="83"/>
    </location>
</feature>
<gene>
    <name evidence="2" type="primary">ORF43492</name>
</gene>
<feature type="non-terminal residue" evidence="2">
    <location>
        <position position="83"/>
    </location>
</feature>
<evidence type="ECO:0000256" key="1">
    <source>
        <dbReference type="SAM" id="MobiDB-lite"/>
    </source>
</evidence>
<name>A0A0B6Z0D9_9EUPU</name>
<proteinExistence type="predicted"/>
<dbReference type="EMBL" id="HACG01014992">
    <property type="protein sequence ID" value="CEK61857.1"/>
    <property type="molecule type" value="Transcribed_RNA"/>
</dbReference>
<protein>
    <submittedName>
        <fullName evidence="2">Uncharacterized protein</fullName>
    </submittedName>
</protein>
<feature type="region of interest" description="Disordered" evidence="1">
    <location>
        <begin position="1"/>
        <end position="26"/>
    </location>
</feature>
<feature type="compositionally biased region" description="Polar residues" evidence="1">
    <location>
        <begin position="39"/>
        <end position="52"/>
    </location>
</feature>
<feature type="compositionally biased region" description="Basic and acidic residues" evidence="1">
    <location>
        <begin position="1"/>
        <end position="10"/>
    </location>
</feature>
<feature type="compositionally biased region" description="Low complexity" evidence="1">
    <location>
        <begin position="16"/>
        <end position="26"/>
    </location>
</feature>
<organism evidence="2">
    <name type="scientific">Arion vulgaris</name>
    <dbReference type="NCBI Taxonomy" id="1028688"/>
    <lineage>
        <taxon>Eukaryota</taxon>
        <taxon>Metazoa</taxon>
        <taxon>Spiralia</taxon>
        <taxon>Lophotrochozoa</taxon>
        <taxon>Mollusca</taxon>
        <taxon>Gastropoda</taxon>
        <taxon>Heterobranchia</taxon>
        <taxon>Euthyneura</taxon>
        <taxon>Panpulmonata</taxon>
        <taxon>Eupulmonata</taxon>
        <taxon>Stylommatophora</taxon>
        <taxon>Helicina</taxon>
        <taxon>Arionoidea</taxon>
        <taxon>Arionidae</taxon>
        <taxon>Arion</taxon>
    </lineage>
</organism>
<evidence type="ECO:0000313" key="2">
    <source>
        <dbReference type="EMBL" id="CEK61857.1"/>
    </source>
</evidence>
<accession>A0A0B6Z0D9</accession>
<reference evidence="2" key="1">
    <citation type="submission" date="2014-12" db="EMBL/GenBank/DDBJ databases">
        <title>Insight into the proteome of Arion vulgaris.</title>
        <authorList>
            <person name="Aradska J."/>
            <person name="Bulat T."/>
            <person name="Smidak R."/>
            <person name="Sarate P."/>
            <person name="Gangsoo J."/>
            <person name="Sialana F."/>
            <person name="Bilban M."/>
            <person name="Lubec G."/>
        </authorList>
    </citation>
    <scope>NUCLEOTIDE SEQUENCE</scope>
    <source>
        <tissue evidence="2">Skin</tissue>
    </source>
</reference>
<feature type="non-terminal residue" evidence="2">
    <location>
        <position position="1"/>
    </location>
</feature>
<sequence length="83" mass="9010">LNWEFDEAHRHSIGSTQTTKTQDTDNTINVNSEALSIGTSASQFSSSRNEASTIPEPIPHVMPHTSLDEPDTSGKVLKEQTAS</sequence>
<dbReference type="AlphaFoldDB" id="A0A0B6Z0D9"/>